<evidence type="ECO:0000313" key="3">
    <source>
        <dbReference type="Proteomes" id="UP001596207"/>
    </source>
</evidence>
<feature type="non-terminal residue" evidence="2">
    <location>
        <position position="214"/>
    </location>
</feature>
<evidence type="ECO:0008006" key="4">
    <source>
        <dbReference type="Google" id="ProtNLM"/>
    </source>
</evidence>
<name>A0ABW1HSY3_9ACTN</name>
<dbReference type="Proteomes" id="UP001596207">
    <property type="component" value="Unassembled WGS sequence"/>
</dbReference>
<proteinExistence type="predicted"/>
<protein>
    <recommendedName>
        <fullName evidence="4">Beta-ketoacyl synthase, N-terminal domain</fullName>
    </recommendedName>
</protein>
<accession>A0ABW1HSY3</accession>
<dbReference type="SUPFAM" id="SSF53901">
    <property type="entry name" value="Thiolase-like"/>
    <property type="match status" value="1"/>
</dbReference>
<feature type="compositionally biased region" description="Basic and acidic residues" evidence="1">
    <location>
        <begin position="200"/>
        <end position="214"/>
    </location>
</feature>
<dbReference type="Gene3D" id="3.40.47.10">
    <property type="match status" value="1"/>
</dbReference>
<evidence type="ECO:0000313" key="2">
    <source>
        <dbReference type="EMBL" id="MFC5943629.1"/>
    </source>
</evidence>
<sequence length="214" mass="21185">MEPDQNRVEPKENPPPMPEQPGIDAYAAYLPAYVLADNRLDATGPPRRGGPARGVAAFDEDTVTMAVEALRPVAAASPSGGQLLFATTNAPYEAKTSAGVVHEALGLDPGTGAVDLRGHRSGATALDLVVRAGATAALADLRAARPGAPDEADGGVALGQLVGRAGAGGAQVGQGGGRAGPDDEGEGGGAAAVSAQVDRAGPRVEPEGLVHHAG</sequence>
<reference evidence="3" key="1">
    <citation type="journal article" date="2019" name="Int. J. Syst. Evol. Microbiol.">
        <title>The Global Catalogue of Microorganisms (GCM) 10K type strain sequencing project: providing services to taxonomists for standard genome sequencing and annotation.</title>
        <authorList>
            <consortium name="The Broad Institute Genomics Platform"/>
            <consortium name="The Broad Institute Genome Sequencing Center for Infectious Disease"/>
            <person name="Wu L."/>
            <person name="Ma J."/>
        </authorList>
    </citation>
    <scope>NUCLEOTIDE SEQUENCE [LARGE SCALE GENOMIC DNA]</scope>
    <source>
        <strain evidence="3">CGMCC 4.7173</strain>
    </source>
</reference>
<feature type="compositionally biased region" description="Gly residues" evidence="1">
    <location>
        <begin position="167"/>
        <end position="179"/>
    </location>
</feature>
<dbReference type="InterPro" id="IPR016039">
    <property type="entry name" value="Thiolase-like"/>
</dbReference>
<dbReference type="EMBL" id="JBHSQQ010000123">
    <property type="protein sequence ID" value="MFC5943629.1"/>
    <property type="molecule type" value="Genomic_DNA"/>
</dbReference>
<comment type="caution">
    <text evidence="2">The sequence shown here is derived from an EMBL/GenBank/DDBJ whole genome shotgun (WGS) entry which is preliminary data.</text>
</comment>
<keyword evidence="3" id="KW-1185">Reference proteome</keyword>
<gene>
    <name evidence="2" type="ORF">ACFPZ4_19335</name>
</gene>
<feature type="compositionally biased region" description="Basic and acidic residues" evidence="1">
    <location>
        <begin position="1"/>
        <end position="12"/>
    </location>
</feature>
<organism evidence="2 3">
    <name type="scientific">Micromonospora harpali</name>
    <dbReference type="NCBI Taxonomy" id="1490225"/>
    <lineage>
        <taxon>Bacteria</taxon>
        <taxon>Bacillati</taxon>
        <taxon>Actinomycetota</taxon>
        <taxon>Actinomycetes</taxon>
        <taxon>Micromonosporales</taxon>
        <taxon>Micromonosporaceae</taxon>
        <taxon>Micromonospora</taxon>
    </lineage>
</organism>
<feature type="region of interest" description="Disordered" evidence="1">
    <location>
        <begin position="1"/>
        <end position="23"/>
    </location>
</feature>
<feature type="region of interest" description="Disordered" evidence="1">
    <location>
        <begin position="167"/>
        <end position="214"/>
    </location>
</feature>
<evidence type="ECO:0000256" key="1">
    <source>
        <dbReference type="SAM" id="MobiDB-lite"/>
    </source>
</evidence>